<dbReference type="Proteomes" id="UP000278351">
    <property type="component" value="Unassembled WGS sequence"/>
</dbReference>
<dbReference type="InterPro" id="IPR029058">
    <property type="entry name" value="AB_hydrolase_fold"/>
</dbReference>
<dbReference type="EMBL" id="RPDH01000002">
    <property type="protein sequence ID" value="RPE08982.1"/>
    <property type="molecule type" value="Genomic_DNA"/>
</dbReference>
<evidence type="ECO:0000313" key="4">
    <source>
        <dbReference type="EMBL" id="RPE08982.1"/>
    </source>
</evidence>
<dbReference type="Gene3D" id="3.40.50.1820">
    <property type="entry name" value="alpha/beta hydrolase"/>
    <property type="match status" value="1"/>
</dbReference>
<evidence type="ECO:0000259" key="3">
    <source>
        <dbReference type="Pfam" id="PF00326"/>
    </source>
</evidence>
<evidence type="ECO:0000313" key="5">
    <source>
        <dbReference type="Proteomes" id="UP000278351"/>
    </source>
</evidence>
<feature type="signal peptide" evidence="2">
    <location>
        <begin position="1"/>
        <end position="18"/>
    </location>
</feature>
<keyword evidence="1" id="KW-0378">Hydrolase</keyword>
<dbReference type="OrthoDB" id="6388416at2"/>
<dbReference type="PANTHER" id="PTHR42776:SF28">
    <property type="entry name" value="GLUTAMYL ENDOPEPTIDASE, CHLOROPLASTIC-RELATED"/>
    <property type="match status" value="1"/>
</dbReference>
<dbReference type="PANTHER" id="PTHR42776">
    <property type="entry name" value="SERINE PEPTIDASE S9 FAMILY MEMBER"/>
    <property type="match status" value="1"/>
</dbReference>
<protein>
    <submittedName>
        <fullName evidence="4">S9 family peptidase</fullName>
    </submittedName>
</protein>
<gene>
    <name evidence="4" type="ORF">EGT74_18390</name>
</gene>
<feature type="chain" id="PRO_5018193313" evidence="2">
    <location>
        <begin position="19"/>
        <end position="802"/>
    </location>
</feature>
<dbReference type="SUPFAM" id="SSF53474">
    <property type="entry name" value="alpha/beta-Hydrolases"/>
    <property type="match status" value="1"/>
</dbReference>
<evidence type="ECO:0000256" key="1">
    <source>
        <dbReference type="ARBA" id="ARBA00022801"/>
    </source>
</evidence>
<dbReference type="AlphaFoldDB" id="A0A3N4PJY4"/>
<feature type="domain" description="Peptidase S9 prolyl oligopeptidase catalytic" evidence="3">
    <location>
        <begin position="645"/>
        <end position="798"/>
    </location>
</feature>
<dbReference type="ESTHER" id="9bact-a0a3n4pjy4">
    <property type="family name" value="Glutamyl_Peptidase_S9"/>
</dbReference>
<proteinExistence type="predicted"/>
<keyword evidence="5" id="KW-1185">Reference proteome</keyword>
<organism evidence="4 5">
    <name type="scientific">Chitinophaga lutea</name>
    <dbReference type="NCBI Taxonomy" id="2488634"/>
    <lineage>
        <taxon>Bacteria</taxon>
        <taxon>Pseudomonadati</taxon>
        <taxon>Bacteroidota</taxon>
        <taxon>Chitinophagia</taxon>
        <taxon>Chitinophagales</taxon>
        <taxon>Chitinophagaceae</taxon>
        <taxon>Chitinophaga</taxon>
    </lineage>
</organism>
<accession>A0A3N4PJY4</accession>
<comment type="caution">
    <text evidence="4">The sequence shown here is derived from an EMBL/GenBank/DDBJ whole genome shotgun (WGS) entry which is preliminary data.</text>
</comment>
<dbReference type="GO" id="GO:0006508">
    <property type="term" value="P:proteolysis"/>
    <property type="evidence" value="ECO:0007669"/>
    <property type="project" value="InterPro"/>
</dbReference>
<sequence length="802" mass="89098">MRQSVLILCLLAGAAATAQDNVTYQKPPAVLEELLLAKPTPSVSVGKGGEWMILTERNSYEGVEELAQPELRIAGLRLNPRNFGPSRQSYGAGLTLKNIRTKEVHAISGMPAVPRISGLTWSVDGKRAAFLQNENDRIDLYVIDIAAHSARKVNSAPLVATMSAAYAWVGNDRLLYKTVPAGAGALPARPVAPNGPVVQESKGKAAASRTYQDLIKNPYDEALFAYMTTSQLVISDLQAEKKIGAPAIYGGMSVSPDDQYVLLRRIEKPFSYLVPSYAFPFTTMVWDMEGREVKVLDKTPSGEGAPIGFDDVMDVPRGYAWKEDEPHAITYVKALDGGLGRQKAEYRDAVYMVDVLNRAAPRELFRTRRRFQGVTWGPTKELALVYEGMFADRKERISTYNSVTGQLDSLFERSSNDAYGDIGTPFTVKNQYGEDVLFVQKNGELLLYAQGASPEGDMPFVQSYNLKTRKGSILWRCQAPFYETVVKALDPEKLIMLTSRESLTDVPNYYIRDLRKRSAIGTPITDFTNPYKAMEGVTKQKISYKRADGVGLTGNLYLPKGYDAKKDGPLPVFIWAYPREYKSAADAAQVRGSRYTFTRVGYGGPLFWVTQGYAILDNAEMPIVGEGNKEPNDNFIPQLYLNAHAAIQELAKMGVGDSNRVAVGGHSYGAFMTANLLAHTNLFKAGIARSGAYNRTLTPFGFQAEERTYWQAPEVYYNMSPFSFSDKIKTPLLLIHGEMDNNPGTFPIQSERLYNAVKGHGGTVRFVQLPFESHGYAAKENLLHMLWEQTEWLNKYVRDAKK</sequence>
<reference evidence="4 5" key="1">
    <citation type="submission" date="2018-11" db="EMBL/GenBank/DDBJ databases">
        <title>Chitinophaga lutea sp.nov., isolate from arsenic contaminated soil.</title>
        <authorList>
            <person name="Zong Y."/>
        </authorList>
    </citation>
    <scope>NUCLEOTIDE SEQUENCE [LARGE SCALE GENOMIC DNA]</scope>
    <source>
        <strain evidence="4 5">ZY74</strain>
    </source>
</reference>
<evidence type="ECO:0000256" key="2">
    <source>
        <dbReference type="SAM" id="SignalP"/>
    </source>
</evidence>
<name>A0A3N4PJY4_9BACT</name>
<dbReference type="GO" id="GO:0004252">
    <property type="term" value="F:serine-type endopeptidase activity"/>
    <property type="evidence" value="ECO:0007669"/>
    <property type="project" value="TreeGrafter"/>
</dbReference>
<dbReference type="InterPro" id="IPR001375">
    <property type="entry name" value="Peptidase_S9_cat"/>
</dbReference>
<dbReference type="RefSeq" id="WP_123847982.1">
    <property type="nucleotide sequence ID" value="NZ_RPDH01000002.1"/>
</dbReference>
<dbReference type="Pfam" id="PF00326">
    <property type="entry name" value="Peptidase_S9"/>
    <property type="match status" value="1"/>
</dbReference>
<dbReference type="SUPFAM" id="SSF82171">
    <property type="entry name" value="DPP6 N-terminal domain-like"/>
    <property type="match status" value="1"/>
</dbReference>
<keyword evidence="2" id="KW-0732">Signal</keyword>